<evidence type="ECO:0000313" key="2">
    <source>
        <dbReference type="Proteomes" id="UP000256561"/>
    </source>
</evidence>
<dbReference type="Proteomes" id="UP000256561">
    <property type="component" value="Unassembled WGS sequence"/>
</dbReference>
<dbReference type="Pfam" id="PF17263">
    <property type="entry name" value="DUF5329"/>
    <property type="match status" value="1"/>
</dbReference>
<organism evidence="1 2">
    <name type="scientific">Alteromonas aestuariivivens</name>
    <dbReference type="NCBI Taxonomy" id="1938339"/>
    <lineage>
        <taxon>Bacteria</taxon>
        <taxon>Pseudomonadati</taxon>
        <taxon>Pseudomonadota</taxon>
        <taxon>Gammaproteobacteria</taxon>
        <taxon>Alteromonadales</taxon>
        <taxon>Alteromonadaceae</taxon>
        <taxon>Alteromonas/Salinimonas group</taxon>
        <taxon>Alteromonas</taxon>
    </lineage>
</organism>
<protein>
    <submittedName>
        <fullName evidence="1">Uncharacterized protein</fullName>
    </submittedName>
</protein>
<comment type="caution">
    <text evidence="1">The sequence shown here is derived from an EMBL/GenBank/DDBJ whole genome shotgun (WGS) entry which is preliminary data.</text>
</comment>
<dbReference type="OrthoDB" id="344871at2"/>
<keyword evidence="2" id="KW-1185">Reference proteome</keyword>
<name>A0A3D8M4B2_9ALTE</name>
<accession>A0A3D8M4B2</accession>
<dbReference type="AlphaFoldDB" id="A0A3D8M4B2"/>
<proteinExistence type="predicted"/>
<evidence type="ECO:0000313" key="1">
    <source>
        <dbReference type="EMBL" id="RDV24529.1"/>
    </source>
</evidence>
<gene>
    <name evidence="1" type="ORF">DXV75_13520</name>
</gene>
<reference evidence="2" key="1">
    <citation type="submission" date="2018-08" db="EMBL/GenBank/DDBJ databases">
        <authorList>
            <person name="Zhang J."/>
            <person name="Du Z.-J."/>
        </authorList>
    </citation>
    <scope>NUCLEOTIDE SEQUENCE [LARGE SCALE GENOMIC DNA]</scope>
    <source>
        <strain evidence="2">KCTC 52655</strain>
    </source>
</reference>
<dbReference type="InterPro" id="IPR035242">
    <property type="entry name" value="DUF5329"/>
</dbReference>
<sequence>MPSQANAKGEDEFEVQNEIQHLIDEVSQSGCTFIRNGEAHVASQAAEHLKLKWRRGHKYVHSAEDFIDRLATESSWSGEAYLIQCPDAPTLTSHDWLYRKLSQLRDDLNVSDAP</sequence>
<dbReference type="EMBL" id="QRHA01000010">
    <property type="protein sequence ID" value="RDV24529.1"/>
    <property type="molecule type" value="Genomic_DNA"/>
</dbReference>